<evidence type="ECO:0000256" key="8">
    <source>
        <dbReference type="ARBA" id="ARBA00023157"/>
    </source>
</evidence>
<dbReference type="Proteomes" id="UP000642993">
    <property type="component" value="Unassembled WGS sequence"/>
</dbReference>
<evidence type="ECO:0000259" key="12">
    <source>
        <dbReference type="Pfam" id="PF20258"/>
    </source>
</evidence>
<comment type="similarity">
    <text evidence="10">Belongs to the MnmA/TRMU family.</text>
</comment>
<keyword evidence="5 10" id="KW-0547">Nucleotide-binding</keyword>
<keyword evidence="6 10" id="KW-0067">ATP-binding</keyword>
<dbReference type="Pfam" id="PF20259">
    <property type="entry name" value="tRNA_Me_trans_M"/>
    <property type="match status" value="1"/>
</dbReference>
<evidence type="ECO:0000256" key="2">
    <source>
        <dbReference type="ARBA" id="ARBA00022555"/>
    </source>
</evidence>
<dbReference type="NCBIfam" id="TIGR00420">
    <property type="entry name" value="trmU"/>
    <property type="match status" value="1"/>
</dbReference>
<evidence type="ECO:0000256" key="4">
    <source>
        <dbReference type="ARBA" id="ARBA00022694"/>
    </source>
</evidence>
<feature type="site" description="Interaction with tRNA" evidence="10">
    <location>
        <position position="339"/>
    </location>
</feature>
<dbReference type="GO" id="GO:0000049">
    <property type="term" value="F:tRNA binding"/>
    <property type="evidence" value="ECO:0007669"/>
    <property type="project" value="UniProtKB-KW"/>
</dbReference>
<dbReference type="GO" id="GO:0103016">
    <property type="term" value="F:tRNA-uridine 2-sulfurtransferase activity"/>
    <property type="evidence" value="ECO:0007669"/>
    <property type="project" value="UniProtKB-EC"/>
</dbReference>
<comment type="caution">
    <text evidence="14">The sequence shown here is derived from an EMBL/GenBank/DDBJ whole genome shotgun (WGS) entry which is preliminary data.</text>
</comment>
<feature type="site" description="Interaction with tRNA" evidence="10">
    <location>
        <position position="126"/>
    </location>
</feature>
<dbReference type="EMBL" id="JACYWE010000009">
    <property type="protein sequence ID" value="MBD8507541.1"/>
    <property type="molecule type" value="Genomic_DNA"/>
</dbReference>
<dbReference type="RefSeq" id="WP_192040009.1">
    <property type="nucleotide sequence ID" value="NZ_JACYWE010000009.1"/>
</dbReference>
<dbReference type="Gene3D" id="2.30.30.280">
    <property type="entry name" value="Adenine nucleotide alpha hydrolases-like domains"/>
    <property type="match status" value="1"/>
</dbReference>
<keyword evidence="4 10" id="KW-0819">tRNA processing</keyword>
<dbReference type="InterPro" id="IPR046885">
    <property type="entry name" value="MnmA-like_C"/>
</dbReference>
<gene>
    <name evidence="10 14" type="primary">mnmA</name>
    <name evidence="14" type="ORF">HT102_13715</name>
</gene>
<dbReference type="CDD" id="cd01998">
    <property type="entry name" value="MnmA_TRMU-like"/>
    <property type="match status" value="1"/>
</dbReference>
<keyword evidence="8" id="KW-1015">Disulfide bond</keyword>
<dbReference type="SUPFAM" id="SSF52402">
    <property type="entry name" value="Adenine nucleotide alpha hydrolases-like"/>
    <property type="match status" value="1"/>
</dbReference>
<feature type="domain" description="tRNA-specific 2-thiouridylase MnmA-like central" evidence="13">
    <location>
        <begin position="202"/>
        <end position="268"/>
    </location>
</feature>
<dbReference type="EC" id="2.8.1.13" evidence="10"/>
<feature type="region of interest" description="Disordered" evidence="11">
    <location>
        <begin position="357"/>
        <end position="378"/>
    </location>
</feature>
<feature type="binding site" evidence="10">
    <location>
        <position position="125"/>
    </location>
    <ligand>
        <name>ATP</name>
        <dbReference type="ChEBI" id="CHEBI:30616"/>
    </ligand>
</feature>
<evidence type="ECO:0000256" key="7">
    <source>
        <dbReference type="ARBA" id="ARBA00022884"/>
    </source>
</evidence>
<evidence type="ECO:0000256" key="1">
    <source>
        <dbReference type="ARBA" id="ARBA00022490"/>
    </source>
</evidence>
<accession>A0A927JEG0</accession>
<comment type="function">
    <text evidence="10">Catalyzes the 2-thiolation of uridine at the wobble position (U34) of tRNA, leading to the formation of s(2)U34.</text>
</comment>
<sequence>MRVLAAMSGGVDSAVAAARAVAAGHDVVGVHLALSTAPGALRTGSRGCCSREDAGDARRAADVLGIPFYVWDFAERFKEDVIDDFVESYAAGETPNPCLRCNERIKFSALAERALALGFDAVVTGHYARLEDGVLRRAVDNDKDQSYVLAVLTAQQLARAMFPIGDTPKPEIRAEAERLALAVASKPDSHDICFIPSGNTQAFLGARIGVRPGKVVDAETGTELGDHDGVHGFTIGQRKGLGLPGPAPDGRPRYVTAIDPGTATVTVGAAESLDVWTIDARGAVWTSGTTPSGPVRCQVQVRAHGGIATAIAEPVEDAAGEPGLRVHLLEPLTGVARGQAAVLYQPDERGDIVLGSGTISATSPHRHTVDEAAPVASR</sequence>
<reference evidence="14" key="1">
    <citation type="submission" date="2020-09" db="EMBL/GenBank/DDBJ databases">
        <title>Hoyosella lacisalsi sp. nov., a halotolerant actinobacterium isolated from soil of Lake Gudzhirganskoe.</title>
        <authorList>
            <person name="Yang Q."/>
            <person name="Guo P.Y."/>
            <person name="Liu S.W."/>
            <person name="Li F.N."/>
            <person name="Sun C.H."/>
        </authorList>
    </citation>
    <scope>NUCLEOTIDE SEQUENCE</scope>
    <source>
        <strain evidence="14">G463</strain>
    </source>
</reference>
<dbReference type="Gene3D" id="2.40.30.10">
    <property type="entry name" value="Translation factors"/>
    <property type="match status" value="1"/>
</dbReference>
<dbReference type="GO" id="GO:0002143">
    <property type="term" value="P:tRNA wobble position uridine thiolation"/>
    <property type="evidence" value="ECO:0007669"/>
    <property type="project" value="TreeGrafter"/>
</dbReference>
<evidence type="ECO:0000256" key="9">
    <source>
        <dbReference type="ARBA" id="ARBA00051542"/>
    </source>
</evidence>
<feature type="binding site" evidence="10">
    <location>
        <begin position="6"/>
        <end position="13"/>
    </location>
    <ligand>
        <name>ATP</name>
        <dbReference type="ChEBI" id="CHEBI:30616"/>
    </ligand>
</feature>
<dbReference type="PANTHER" id="PTHR11933">
    <property type="entry name" value="TRNA 5-METHYLAMINOMETHYL-2-THIOURIDYLATE -METHYLTRANSFERASE"/>
    <property type="match status" value="1"/>
</dbReference>
<keyword evidence="3 10" id="KW-0808">Transferase</keyword>
<evidence type="ECO:0000256" key="6">
    <source>
        <dbReference type="ARBA" id="ARBA00022840"/>
    </source>
</evidence>
<evidence type="ECO:0000256" key="11">
    <source>
        <dbReference type="SAM" id="MobiDB-lite"/>
    </source>
</evidence>
<keyword evidence="1 10" id="KW-0963">Cytoplasm</keyword>
<comment type="subcellular location">
    <subcellularLocation>
        <location evidence="10">Cytoplasm</location>
    </subcellularLocation>
</comment>
<comment type="caution">
    <text evidence="10">Lacks conserved residue(s) required for the propagation of feature annotation.</text>
</comment>
<feature type="binding site" evidence="10">
    <location>
        <position position="32"/>
    </location>
    <ligand>
        <name>ATP</name>
        <dbReference type="ChEBI" id="CHEBI:30616"/>
    </ligand>
</feature>
<dbReference type="HAMAP" id="MF_00144">
    <property type="entry name" value="tRNA_thiouridyl_MnmA"/>
    <property type="match status" value="1"/>
</dbReference>
<dbReference type="Gene3D" id="3.40.50.620">
    <property type="entry name" value="HUPs"/>
    <property type="match status" value="1"/>
</dbReference>
<evidence type="ECO:0000259" key="13">
    <source>
        <dbReference type="Pfam" id="PF20259"/>
    </source>
</evidence>
<keyword evidence="2 10" id="KW-0820">tRNA-binding</keyword>
<dbReference type="GO" id="GO:0005524">
    <property type="term" value="F:ATP binding"/>
    <property type="evidence" value="ECO:0007669"/>
    <property type="project" value="UniProtKB-KW"/>
</dbReference>
<comment type="catalytic activity">
    <reaction evidence="9 10">
        <text>S-sulfanyl-L-cysteinyl-[protein] + uridine(34) in tRNA + AH2 + ATP = 2-thiouridine(34) in tRNA + L-cysteinyl-[protein] + A + AMP + diphosphate + H(+)</text>
        <dbReference type="Rhea" id="RHEA:47032"/>
        <dbReference type="Rhea" id="RHEA-COMP:10131"/>
        <dbReference type="Rhea" id="RHEA-COMP:11726"/>
        <dbReference type="Rhea" id="RHEA-COMP:11727"/>
        <dbReference type="Rhea" id="RHEA-COMP:11728"/>
        <dbReference type="ChEBI" id="CHEBI:13193"/>
        <dbReference type="ChEBI" id="CHEBI:15378"/>
        <dbReference type="ChEBI" id="CHEBI:17499"/>
        <dbReference type="ChEBI" id="CHEBI:29950"/>
        <dbReference type="ChEBI" id="CHEBI:30616"/>
        <dbReference type="ChEBI" id="CHEBI:33019"/>
        <dbReference type="ChEBI" id="CHEBI:61963"/>
        <dbReference type="ChEBI" id="CHEBI:65315"/>
        <dbReference type="ChEBI" id="CHEBI:87170"/>
        <dbReference type="ChEBI" id="CHEBI:456215"/>
        <dbReference type="EC" id="2.8.1.13"/>
    </reaction>
</comment>
<dbReference type="PANTHER" id="PTHR11933:SF5">
    <property type="entry name" value="MITOCHONDRIAL TRNA-SPECIFIC 2-THIOURIDYLASE 1"/>
    <property type="match status" value="1"/>
</dbReference>
<evidence type="ECO:0000313" key="14">
    <source>
        <dbReference type="EMBL" id="MBD8507541.1"/>
    </source>
</evidence>
<organism evidence="14 15">
    <name type="scientific">Lolliginicoccus lacisalsi</name>
    <dbReference type="NCBI Taxonomy" id="2742202"/>
    <lineage>
        <taxon>Bacteria</taxon>
        <taxon>Bacillati</taxon>
        <taxon>Actinomycetota</taxon>
        <taxon>Actinomycetes</taxon>
        <taxon>Mycobacteriales</taxon>
        <taxon>Hoyosellaceae</taxon>
        <taxon>Lolliginicoccus</taxon>
    </lineage>
</organism>
<dbReference type="NCBIfam" id="NF001138">
    <property type="entry name" value="PRK00143.1"/>
    <property type="match status" value="1"/>
</dbReference>
<evidence type="ECO:0000256" key="5">
    <source>
        <dbReference type="ARBA" id="ARBA00022741"/>
    </source>
</evidence>
<dbReference type="Pfam" id="PF03054">
    <property type="entry name" value="tRNA_Me_trans"/>
    <property type="match status" value="1"/>
</dbReference>
<feature type="active site" description="Nucleophile" evidence="10">
    <location>
        <position position="101"/>
    </location>
</feature>
<feature type="domain" description="tRNA-specific 2-thiouridylase MnmA-like C-terminal" evidence="12">
    <location>
        <begin position="280"/>
        <end position="359"/>
    </location>
</feature>
<dbReference type="InterPro" id="IPR046884">
    <property type="entry name" value="MnmA-like_central"/>
</dbReference>
<dbReference type="InterPro" id="IPR004506">
    <property type="entry name" value="MnmA-like"/>
</dbReference>
<feature type="active site" description="Cysteine persulfide intermediate" evidence="10">
    <location>
        <position position="193"/>
    </location>
</feature>
<keyword evidence="7 10" id="KW-0694">RNA-binding</keyword>
<evidence type="ECO:0000313" key="15">
    <source>
        <dbReference type="Proteomes" id="UP000642993"/>
    </source>
</evidence>
<proteinExistence type="inferred from homology"/>
<evidence type="ECO:0000256" key="3">
    <source>
        <dbReference type="ARBA" id="ARBA00022679"/>
    </source>
</evidence>
<keyword evidence="15" id="KW-1185">Reference proteome</keyword>
<dbReference type="Pfam" id="PF20258">
    <property type="entry name" value="tRNA_Me_trans_C"/>
    <property type="match status" value="1"/>
</dbReference>
<evidence type="ECO:0000256" key="10">
    <source>
        <dbReference type="HAMAP-Rule" id="MF_00144"/>
    </source>
</evidence>
<dbReference type="FunFam" id="3.40.50.620:FF:000057">
    <property type="entry name" value="tRNA-specific 2-thiouridylase MnmA"/>
    <property type="match status" value="1"/>
</dbReference>
<dbReference type="AlphaFoldDB" id="A0A927JEG0"/>
<dbReference type="InterPro" id="IPR014729">
    <property type="entry name" value="Rossmann-like_a/b/a_fold"/>
</dbReference>
<dbReference type="GO" id="GO:0005737">
    <property type="term" value="C:cytoplasm"/>
    <property type="evidence" value="ECO:0007669"/>
    <property type="project" value="UniProtKB-SubCell"/>
</dbReference>
<name>A0A927JEG0_9ACTN</name>
<dbReference type="InterPro" id="IPR023382">
    <property type="entry name" value="MnmA-like_central_sf"/>
</dbReference>
<feature type="region of interest" description="Interaction with tRNA" evidence="10">
    <location>
        <begin position="143"/>
        <end position="145"/>
    </location>
</feature>
<protein>
    <recommendedName>
        <fullName evidence="10">tRNA-specific 2-thiouridylase MnmA</fullName>
        <ecNumber evidence="10">2.8.1.13</ecNumber>
    </recommendedName>
</protein>